<dbReference type="InterPro" id="IPR027377">
    <property type="entry name" value="ZAR1/RTP1-5-like_Znf-3CxxC"/>
</dbReference>
<evidence type="ECO:0000256" key="5">
    <source>
        <dbReference type="ARBA" id="ARBA00022833"/>
    </source>
</evidence>
<keyword evidence="4" id="KW-0863">Zinc-finger</keyword>
<evidence type="ECO:0000313" key="11">
    <source>
        <dbReference type="Proteomes" id="UP000887458"/>
    </source>
</evidence>
<feature type="compositionally biased region" description="Basic and acidic residues" evidence="8">
    <location>
        <begin position="275"/>
        <end position="286"/>
    </location>
</feature>
<keyword evidence="3" id="KW-0479">Metal-binding</keyword>
<evidence type="ECO:0000256" key="4">
    <source>
        <dbReference type="ARBA" id="ARBA00022771"/>
    </source>
</evidence>
<feature type="region of interest" description="Disordered" evidence="8">
    <location>
        <begin position="231"/>
        <end position="320"/>
    </location>
</feature>
<feature type="compositionally biased region" description="Low complexity" evidence="8">
    <location>
        <begin position="252"/>
        <end position="262"/>
    </location>
</feature>
<feature type="compositionally biased region" description="Acidic residues" evidence="8">
    <location>
        <begin position="240"/>
        <end position="251"/>
    </location>
</feature>
<keyword evidence="2" id="KW-0812">Transmembrane</keyword>
<dbReference type="SMART" id="SM01328">
    <property type="entry name" value="zf-3CxxC"/>
    <property type="match status" value="1"/>
</dbReference>
<name>A0ABQ8JRI3_DERPT</name>
<dbReference type="InterPro" id="IPR026096">
    <property type="entry name" value="R-trans_p"/>
</dbReference>
<gene>
    <name evidence="10" type="primary">RTP4</name>
    <name evidence="10" type="ORF">DERP_014666</name>
</gene>
<proteinExistence type="predicted"/>
<keyword evidence="7" id="KW-0472">Membrane</keyword>
<dbReference type="EMBL" id="NJHN03000020">
    <property type="protein sequence ID" value="KAH9425229.1"/>
    <property type="molecule type" value="Genomic_DNA"/>
</dbReference>
<dbReference type="PANTHER" id="PTHR14402:SF10">
    <property type="entry name" value="3CXXC-TYPE DOMAIN-CONTAINING PROTEIN"/>
    <property type="match status" value="1"/>
</dbReference>
<evidence type="ECO:0000256" key="6">
    <source>
        <dbReference type="ARBA" id="ARBA00022989"/>
    </source>
</evidence>
<dbReference type="Pfam" id="PF13695">
    <property type="entry name" value="Zn_ribbon_3CxxC"/>
    <property type="match status" value="1"/>
</dbReference>
<evidence type="ECO:0000256" key="2">
    <source>
        <dbReference type="ARBA" id="ARBA00022692"/>
    </source>
</evidence>
<comment type="subcellular location">
    <subcellularLocation>
        <location evidence="1">Membrane</location>
        <topology evidence="1">Single-pass membrane protein</topology>
    </subcellularLocation>
</comment>
<keyword evidence="5" id="KW-0862">Zinc</keyword>
<organism evidence="10 11">
    <name type="scientific">Dermatophagoides pteronyssinus</name>
    <name type="common">European house dust mite</name>
    <dbReference type="NCBI Taxonomy" id="6956"/>
    <lineage>
        <taxon>Eukaryota</taxon>
        <taxon>Metazoa</taxon>
        <taxon>Ecdysozoa</taxon>
        <taxon>Arthropoda</taxon>
        <taxon>Chelicerata</taxon>
        <taxon>Arachnida</taxon>
        <taxon>Acari</taxon>
        <taxon>Acariformes</taxon>
        <taxon>Sarcoptiformes</taxon>
        <taxon>Astigmata</taxon>
        <taxon>Psoroptidia</taxon>
        <taxon>Analgoidea</taxon>
        <taxon>Pyroglyphidae</taxon>
        <taxon>Dermatophagoidinae</taxon>
        <taxon>Dermatophagoides</taxon>
    </lineage>
</organism>
<accession>A0ABQ8JRI3</accession>
<dbReference type="Proteomes" id="UP000887458">
    <property type="component" value="Unassembled WGS sequence"/>
</dbReference>
<feature type="compositionally biased region" description="Acidic residues" evidence="8">
    <location>
        <begin position="287"/>
        <end position="297"/>
    </location>
</feature>
<evidence type="ECO:0000259" key="9">
    <source>
        <dbReference type="SMART" id="SM01328"/>
    </source>
</evidence>
<reference evidence="10 11" key="1">
    <citation type="journal article" date="2018" name="J. Allergy Clin. Immunol.">
        <title>High-quality assembly of Dermatophagoides pteronyssinus genome and transcriptome reveals a wide range of novel allergens.</title>
        <authorList>
            <person name="Liu X.Y."/>
            <person name="Yang K.Y."/>
            <person name="Wang M.Q."/>
            <person name="Kwok J.S."/>
            <person name="Zeng X."/>
            <person name="Yang Z."/>
            <person name="Xiao X.J."/>
            <person name="Lau C.P."/>
            <person name="Li Y."/>
            <person name="Huang Z.M."/>
            <person name="Ba J.G."/>
            <person name="Yim A.K."/>
            <person name="Ouyang C.Y."/>
            <person name="Ngai S.M."/>
            <person name="Chan T.F."/>
            <person name="Leung E.L."/>
            <person name="Liu L."/>
            <person name="Liu Z.G."/>
            <person name="Tsui S.K."/>
        </authorList>
    </citation>
    <scope>NUCLEOTIDE SEQUENCE [LARGE SCALE GENOMIC DNA]</scope>
    <source>
        <strain evidence="10">Derp</strain>
    </source>
</reference>
<feature type="domain" description="3CxxC-type" evidence="9">
    <location>
        <begin position="114"/>
        <end position="226"/>
    </location>
</feature>
<comment type="caution">
    <text evidence="10">The sequence shown here is derived from an EMBL/GenBank/DDBJ whole genome shotgun (WGS) entry which is preliminary data.</text>
</comment>
<sequence length="320" mass="37096">MHFAPQFSFASNQPLTTTVSSTSINPSPPPLLPPTIYHPTAIPSLKTSLKELYADLGVYYNPVPWNQSFGMERVWMSEFRRIFSQFSTELWSIQPVDKKPTTHSNIRLHMFVDSAKVRFCCERCSHSWTSMKGRIVFWFNLLQPNFKCGIVAIKLFGQRCDSCNRDNSFEQPMWYPEEVTKVLMNLYNRVGQIFYGFEKTKYERQRRMGKPRQQHNKSLCQACQEGICLNRSSNRSNNDNNDEDQDDELNDELNPQSQQQQNNHDDYDDQQPIEPELKETSDNNHNDEDDQESEDSGVNDTRSIDSNDDSHHTGLSSSIS</sequence>
<evidence type="ECO:0000313" key="10">
    <source>
        <dbReference type="EMBL" id="KAH9425229.1"/>
    </source>
</evidence>
<evidence type="ECO:0000256" key="1">
    <source>
        <dbReference type="ARBA" id="ARBA00004167"/>
    </source>
</evidence>
<feature type="compositionally biased region" description="Basic and acidic residues" evidence="8">
    <location>
        <begin position="302"/>
        <end position="312"/>
    </location>
</feature>
<evidence type="ECO:0000256" key="8">
    <source>
        <dbReference type="SAM" id="MobiDB-lite"/>
    </source>
</evidence>
<evidence type="ECO:0000256" key="7">
    <source>
        <dbReference type="ARBA" id="ARBA00023136"/>
    </source>
</evidence>
<protein>
    <submittedName>
        <fullName evidence="10">Zinc-binding domain</fullName>
    </submittedName>
</protein>
<reference evidence="10 11" key="2">
    <citation type="journal article" date="2022" name="Mol. Biol. Evol.">
        <title>Comparative Genomics Reveals Insights into the Divergent Evolution of Astigmatic Mites and Household Pest Adaptations.</title>
        <authorList>
            <person name="Xiong Q."/>
            <person name="Wan A.T."/>
            <person name="Liu X."/>
            <person name="Fung C.S."/>
            <person name="Xiao X."/>
            <person name="Malainual N."/>
            <person name="Hou J."/>
            <person name="Wang L."/>
            <person name="Wang M."/>
            <person name="Yang K.Y."/>
            <person name="Cui Y."/>
            <person name="Leung E.L."/>
            <person name="Nong W."/>
            <person name="Shin S.K."/>
            <person name="Au S.W."/>
            <person name="Jeong K.Y."/>
            <person name="Chew F.T."/>
            <person name="Hui J.H."/>
            <person name="Leung T.F."/>
            <person name="Tungtrongchitr A."/>
            <person name="Zhong N."/>
            <person name="Liu Z."/>
            <person name="Tsui S.K."/>
        </authorList>
    </citation>
    <scope>NUCLEOTIDE SEQUENCE [LARGE SCALE GENOMIC DNA]</scope>
    <source>
        <strain evidence="10">Derp</strain>
    </source>
</reference>
<evidence type="ECO:0000256" key="3">
    <source>
        <dbReference type="ARBA" id="ARBA00022723"/>
    </source>
</evidence>
<keyword evidence="11" id="KW-1185">Reference proteome</keyword>
<keyword evidence="6" id="KW-1133">Transmembrane helix</keyword>
<dbReference type="PANTHER" id="PTHR14402">
    <property type="entry name" value="RECEPTOR TRANSPORTING PROTEIN"/>
    <property type="match status" value="1"/>
</dbReference>